<comment type="function">
    <text evidence="1 9">May be involved in fusion of retrograde transport vesicles derived from an endocytic compartment with the Golgi complex.</text>
</comment>
<accession>A0A914C2X8</accession>
<dbReference type="PANTHER" id="PTHR23137:SF6">
    <property type="entry name" value="VESICLE TRANSPORT PROTEIN"/>
    <property type="match status" value="1"/>
</dbReference>
<evidence type="ECO:0000256" key="5">
    <source>
        <dbReference type="ARBA" id="ARBA00022927"/>
    </source>
</evidence>
<protein>
    <recommendedName>
        <fullName evidence="9">Vesicle transport protein</fullName>
    </recommendedName>
</protein>
<keyword evidence="11" id="KW-1185">Reference proteome</keyword>
<keyword evidence="7 9" id="KW-0472">Membrane</keyword>
<keyword evidence="3 9" id="KW-0813">Transport</keyword>
<evidence type="ECO:0000313" key="12">
    <source>
        <dbReference type="WBParaSite" id="ACRNAN_Path_1621.g6301.t1"/>
    </source>
</evidence>
<keyword evidence="5 9" id="KW-0653">Protein transport</keyword>
<evidence type="ECO:0000256" key="6">
    <source>
        <dbReference type="ARBA" id="ARBA00022989"/>
    </source>
</evidence>
<keyword evidence="6 9" id="KW-1133">Transmembrane helix</keyword>
<dbReference type="GO" id="GO:0012505">
    <property type="term" value="C:endomembrane system"/>
    <property type="evidence" value="ECO:0007669"/>
    <property type="project" value="UniProtKB-ARBA"/>
</dbReference>
<reference evidence="12" key="1">
    <citation type="submission" date="2022-11" db="UniProtKB">
        <authorList>
            <consortium name="WormBaseParasite"/>
        </authorList>
    </citation>
    <scope>IDENTIFICATION</scope>
</reference>
<evidence type="ECO:0000256" key="3">
    <source>
        <dbReference type="ARBA" id="ARBA00022448"/>
    </source>
</evidence>
<dbReference type="WBParaSite" id="ACRNAN_Path_1621.g6301.t1">
    <property type="protein sequence ID" value="ACRNAN_Path_1621.g6301.t1"/>
    <property type="gene ID" value="ACRNAN_Path_1621.g6301"/>
</dbReference>
<dbReference type="InterPro" id="IPR007305">
    <property type="entry name" value="Vesicle_transpt_Got1/SFT2"/>
</dbReference>
<dbReference type="GO" id="GO:0016020">
    <property type="term" value="C:membrane"/>
    <property type="evidence" value="ECO:0007669"/>
    <property type="project" value="UniProtKB-SubCell"/>
</dbReference>
<evidence type="ECO:0000313" key="11">
    <source>
        <dbReference type="Proteomes" id="UP000887540"/>
    </source>
</evidence>
<comment type="subcellular location">
    <subcellularLocation>
        <location evidence="2 9">Membrane</location>
        <topology evidence="2 9">Multi-pass membrane protein</topology>
    </subcellularLocation>
</comment>
<keyword evidence="4 9" id="KW-0812">Transmembrane</keyword>
<feature type="transmembrane region" description="Helical" evidence="9">
    <location>
        <begin position="64"/>
        <end position="86"/>
    </location>
</feature>
<evidence type="ECO:0000256" key="4">
    <source>
        <dbReference type="ARBA" id="ARBA00022692"/>
    </source>
</evidence>
<dbReference type="PANTHER" id="PTHR23137">
    <property type="entry name" value="VESICLE TRANSPORT PROTEIN-RELATED"/>
    <property type="match status" value="1"/>
</dbReference>
<organism evidence="11 12">
    <name type="scientific">Acrobeloides nanus</name>
    <dbReference type="NCBI Taxonomy" id="290746"/>
    <lineage>
        <taxon>Eukaryota</taxon>
        <taxon>Metazoa</taxon>
        <taxon>Ecdysozoa</taxon>
        <taxon>Nematoda</taxon>
        <taxon>Chromadorea</taxon>
        <taxon>Rhabditida</taxon>
        <taxon>Tylenchina</taxon>
        <taxon>Cephalobomorpha</taxon>
        <taxon>Cephaloboidea</taxon>
        <taxon>Cephalobidae</taxon>
        <taxon>Acrobeloides</taxon>
    </lineage>
</organism>
<evidence type="ECO:0000256" key="8">
    <source>
        <dbReference type="ARBA" id="ARBA00025800"/>
    </source>
</evidence>
<dbReference type="InterPro" id="IPR011691">
    <property type="entry name" value="Vesicle_transpt_SFT2"/>
</dbReference>
<dbReference type="AlphaFoldDB" id="A0A914C2X8"/>
<comment type="similarity">
    <text evidence="8 9">Belongs to the SFT2 family.</text>
</comment>
<dbReference type="Proteomes" id="UP000887540">
    <property type="component" value="Unplaced"/>
</dbReference>
<evidence type="ECO:0000256" key="9">
    <source>
        <dbReference type="RuleBase" id="RU363111"/>
    </source>
</evidence>
<sequence>MFDRVRRNFGSLDSNEVPQTDNDVNNDITDINNLSWELRIWSFSLAFILSMGTPLLFAGKLTGFSVMVSLGSIISMLGTCFLMGPWKQLKKMFEPTRLIATIVYISMIVFTLIAGLVLKNGVLALIFIICQYIAMAWYSLSYIPYARDMVAGCFGKCIG</sequence>
<dbReference type="Pfam" id="PF04178">
    <property type="entry name" value="Got1"/>
    <property type="match status" value="1"/>
</dbReference>
<evidence type="ECO:0000256" key="7">
    <source>
        <dbReference type="ARBA" id="ARBA00023136"/>
    </source>
</evidence>
<dbReference type="GO" id="GO:0015031">
    <property type="term" value="P:protein transport"/>
    <property type="evidence" value="ECO:0007669"/>
    <property type="project" value="UniProtKB-KW"/>
</dbReference>
<feature type="transmembrane region" description="Helical" evidence="9">
    <location>
        <begin position="122"/>
        <end position="140"/>
    </location>
</feature>
<feature type="region of interest" description="Disordered" evidence="10">
    <location>
        <begin position="1"/>
        <end position="21"/>
    </location>
</feature>
<proteinExistence type="inferred from homology"/>
<name>A0A914C2X8_9BILA</name>
<dbReference type="GO" id="GO:0016192">
    <property type="term" value="P:vesicle-mediated transport"/>
    <property type="evidence" value="ECO:0007669"/>
    <property type="project" value="InterPro"/>
</dbReference>
<feature type="transmembrane region" description="Helical" evidence="9">
    <location>
        <begin position="40"/>
        <end position="58"/>
    </location>
</feature>
<evidence type="ECO:0000256" key="10">
    <source>
        <dbReference type="SAM" id="MobiDB-lite"/>
    </source>
</evidence>
<evidence type="ECO:0000256" key="2">
    <source>
        <dbReference type="ARBA" id="ARBA00004141"/>
    </source>
</evidence>
<feature type="transmembrane region" description="Helical" evidence="9">
    <location>
        <begin position="98"/>
        <end position="116"/>
    </location>
</feature>
<dbReference type="GO" id="GO:0005737">
    <property type="term" value="C:cytoplasm"/>
    <property type="evidence" value="ECO:0007669"/>
    <property type="project" value="UniProtKB-ARBA"/>
</dbReference>
<evidence type="ECO:0000256" key="1">
    <source>
        <dbReference type="ARBA" id="ARBA00003566"/>
    </source>
</evidence>